<keyword evidence="2" id="KW-0547">Nucleotide-binding</keyword>
<comment type="caution">
    <text evidence="6">The sequence shown here is derived from an EMBL/GenBank/DDBJ whole genome shotgun (WGS) entry which is preliminary data.</text>
</comment>
<dbReference type="InterPro" id="IPR033756">
    <property type="entry name" value="YlxH/NBP35"/>
</dbReference>
<evidence type="ECO:0000256" key="3">
    <source>
        <dbReference type="ARBA" id="ARBA00022840"/>
    </source>
</evidence>
<dbReference type="PANTHER" id="PTHR23264:SF19">
    <property type="entry name" value="CYTOSOLIC FE-S CLUSTER ASSEMBLY FACTOR NUBP2"/>
    <property type="match status" value="1"/>
</dbReference>
<keyword evidence="7" id="KW-1185">Reference proteome</keyword>
<keyword evidence="3" id="KW-0067">ATP-binding</keyword>
<dbReference type="HAMAP" id="MF_02040">
    <property type="entry name" value="Mrp_NBP35"/>
    <property type="match status" value="1"/>
</dbReference>
<evidence type="ECO:0000313" key="6">
    <source>
        <dbReference type="EMBL" id="CAH0373637.1"/>
    </source>
</evidence>
<dbReference type="InterPro" id="IPR027417">
    <property type="entry name" value="P-loop_NTPase"/>
</dbReference>
<accession>A0A8J2SSR8</accession>
<keyword evidence="4" id="KW-0408">Iron</keyword>
<sequence>MKCVGPDSEQAGKAKSCVGCLNQSACANNARNSGDLTAELVHERLSGVKHVIMVLSGKGGVGKSTVSCQLAAALANEGRDVGLLDIDICGPSVPQMLGLKGRGIHQSSTGWTPVFVDVGAGTGELGVMSVGFMLPDDDNAVIWRGPRKSGLIRQFLIEVDWGELDYLIIDTPPGTSDEHISVAQYLKMVDIGAIVVTTPQEVSMQDVRKELNFCAKTKIRVIGVLENMNQLLIPLSHLNFVERKTGRDQTEYVRGVLQQCDLQQCDASITIFQCALDNSPQSMAARFNVPYLGALPLDPSLQRACESGTCLVCQCQQHSPAFTPFVRLVDTMLSIITANKAKIPSQA</sequence>
<gene>
    <name evidence="6" type="ORF">PECAL_4P08550</name>
</gene>
<evidence type="ECO:0000256" key="5">
    <source>
        <dbReference type="ARBA" id="ARBA00023014"/>
    </source>
</evidence>
<dbReference type="PROSITE" id="PS01215">
    <property type="entry name" value="MRP"/>
    <property type="match status" value="1"/>
</dbReference>
<evidence type="ECO:0000256" key="1">
    <source>
        <dbReference type="ARBA" id="ARBA00022723"/>
    </source>
</evidence>
<evidence type="ECO:0000313" key="7">
    <source>
        <dbReference type="Proteomes" id="UP000789595"/>
    </source>
</evidence>
<proteinExistence type="inferred from homology"/>
<dbReference type="InterPro" id="IPR019591">
    <property type="entry name" value="Mrp/NBP35_ATP-bd"/>
</dbReference>
<organism evidence="6 7">
    <name type="scientific">Pelagomonas calceolata</name>
    <dbReference type="NCBI Taxonomy" id="35677"/>
    <lineage>
        <taxon>Eukaryota</taxon>
        <taxon>Sar</taxon>
        <taxon>Stramenopiles</taxon>
        <taxon>Ochrophyta</taxon>
        <taxon>Pelagophyceae</taxon>
        <taxon>Pelagomonadales</taxon>
        <taxon>Pelagomonadaceae</taxon>
        <taxon>Pelagomonas</taxon>
    </lineage>
</organism>
<dbReference type="CDD" id="cd02037">
    <property type="entry name" value="Mrp_NBP35"/>
    <property type="match status" value="1"/>
</dbReference>
<keyword evidence="1" id="KW-0479">Metal-binding</keyword>
<dbReference type="Gene3D" id="3.40.50.300">
    <property type="entry name" value="P-loop containing nucleotide triphosphate hydrolases"/>
    <property type="match status" value="1"/>
</dbReference>
<reference evidence="6" key="1">
    <citation type="submission" date="2021-11" db="EMBL/GenBank/DDBJ databases">
        <authorList>
            <consortium name="Genoscope - CEA"/>
            <person name="William W."/>
        </authorList>
    </citation>
    <scope>NUCLEOTIDE SEQUENCE</scope>
</reference>
<protein>
    <recommendedName>
        <fullName evidence="8">Cytosolic Fe-S cluster assembly factor NUBP1 homolog</fullName>
    </recommendedName>
</protein>
<dbReference type="GO" id="GO:0005524">
    <property type="term" value="F:ATP binding"/>
    <property type="evidence" value="ECO:0007669"/>
    <property type="project" value="UniProtKB-KW"/>
</dbReference>
<dbReference type="GO" id="GO:0051536">
    <property type="term" value="F:iron-sulfur cluster binding"/>
    <property type="evidence" value="ECO:0007669"/>
    <property type="project" value="UniProtKB-KW"/>
</dbReference>
<dbReference type="GO" id="GO:0005829">
    <property type="term" value="C:cytosol"/>
    <property type="evidence" value="ECO:0007669"/>
    <property type="project" value="TreeGrafter"/>
</dbReference>
<dbReference type="PANTHER" id="PTHR23264">
    <property type="entry name" value="NUCLEOTIDE-BINDING PROTEIN NBP35 YEAST -RELATED"/>
    <property type="match status" value="1"/>
</dbReference>
<dbReference type="InterPro" id="IPR000808">
    <property type="entry name" value="Mrp-like_CS"/>
</dbReference>
<dbReference type="Pfam" id="PF10609">
    <property type="entry name" value="ParA"/>
    <property type="match status" value="1"/>
</dbReference>
<name>A0A8J2SSR8_9STRA</name>
<dbReference type="GO" id="GO:0016226">
    <property type="term" value="P:iron-sulfur cluster assembly"/>
    <property type="evidence" value="ECO:0007669"/>
    <property type="project" value="InterPro"/>
</dbReference>
<evidence type="ECO:0008006" key="8">
    <source>
        <dbReference type="Google" id="ProtNLM"/>
    </source>
</evidence>
<dbReference type="AlphaFoldDB" id="A0A8J2SSR8"/>
<dbReference type="SUPFAM" id="SSF52540">
    <property type="entry name" value="P-loop containing nucleoside triphosphate hydrolases"/>
    <property type="match status" value="1"/>
</dbReference>
<keyword evidence="5" id="KW-0411">Iron-sulfur</keyword>
<dbReference type="GO" id="GO:0046872">
    <property type="term" value="F:metal ion binding"/>
    <property type="evidence" value="ECO:0007669"/>
    <property type="project" value="UniProtKB-KW"/>
</dbReference>
<dbReference type="EMBL" id="CAKKNE010000004">
    <property type="protein sequence ID" value="CAH0373637.1"/>
    <property type="molecule type" value="Genomic_DNA"/>
</dbReference>
<evidence type="ECO:0000256" key="2">
    <source>
        <dbReference type="ARBA" id="ARBA00022741"/>
    </source>
</evidence>
<dbReference type="GO" id="GO:0140663">
    <property type="term" value="F:ATP-dependent FeS chaperone activity"/>
    <property type="evidence" value="ECO:0007669"/>
    <property type="project" value="InterPro"/>
</dbReference>
<dbReference type="OrthoDB" id="1741334at2759"/>
<dbReference type="Proteomes" id="UP000789595">
    <property type="component" value="Unassembled WGS sequence"/>
</dbReference>
<evidence type="ECO:0000256" key="4">
    <source>
        <dbReference type="ARBA" id="ARBA00023004"/>
    </source>
</evidence>